<evidence type="ECO:0008006" key="5">
    <source>
        <dbReference type="Google" id="ProtNLM"/>
    </source>
</evidence>
<keyword evidence="4" id="KW-1185">Reference proteome</keyword>
<evidence type="ECO:0000256" key="1">
    <source>
        <dbReference type="SAM" id="MobiDB-lite"/>
    </source>
</evidence>
<dbReference type="RefSeq" id="WP_108895686.1">
    <property type="nucleotide sequence ID" value="NZ_ONZF01000013.1"/>
</dbReference>
<feature type="signal peptide" evidence="2">
    <location>
        <begin position="1"/>
        <end position="24"/>
    </location>
</feature>
<dbReference type="EMBL" id="ONZF01000013">
    <property type="protein sequence ID" value="SPJ25959.1"/>
    <property type="molecule type" value="Genomic_DNA"/>
</dbReference>
<keyword evidence="2" id="KW-0732">Signal</keyword>
<sequence>MLQFLNTCGAALVAVSLLSSAVAAQDRKINESDLAALRYFLSIDDQESITAERRRLLEAFPGADVDEMIAQMDARASMVDTTEMWRLIASGEFAAARDLIGRTQAARPDWTPPEDMMSVLDETQGQAAFEAAFAAQSLPEAMAAVNAYPMLMTCSRINNAWRLAELQAVKGLLDQAVITNSGILTTCRNPDHVIATLQKTARIGSPEIMESLFELAASRNPALAPRLAALETELAPIIGVPEDRTTKTAGRTPPPPRGVTPAVRPSAPRVVEPRVAEPRAVVAPVPAASAAPAAVSTDTVTAAARAADRQDWSTCLQLTANARTPEALGQRGWCAMNYGRPREAIAAFTTVARSGATATQVRDATYGAILSYMSAGMTAEAANLYRRADLSADQRRTAGRTVLSALASEAFERKRYRDAIAYIDRLSQSVGTLDRGMAMLRGYALLRENRIGPAREQFRAVHATQPGPDSLNAIAQAGQ</sequence>
<organism evidence="3 4">
    <name type="scientific">Palleronia abyssalis</name>
    <dbReference type="NCBI Taxonomy" id="1501240"/>
    <lineage>
        <taxon>Bacteria</taxon>
        <taxon>Pseudomonadati</taxon>
        <taxon>Pseudomonadota</taxon>
        <taxon>Alphaproteobacteria</taxon>
        <taxon>Rhodobacterales</taxon>
        <taxon>Roseobacteraceae</taxon>
        <taxon>Palleronia</taxon>
    </lineage>
</organism>
<protein>
    <recommendedName>
        <fullName evidence="5">Beta-barrel assembly-enhancing protease</fullName>
    </recommendedName>
</protein>
<name>A0A2R8C0S6_9RHOB</name>
<evidence type="ECO:0000256" key="2">
    <source>
        <dbReference type="SAM" id="SignalP"/>
    </source>
</evidence>
<reference evidence="3 4" key="1">
    <citation type="submission" date="2018-03" db="EMBL/GenBank/DDBJ databases">
        <authorList>
            <person name="Keele B.F."/>
        </authorList>
    </citation>
    <scope>NUCLEOTIDE SEQUENCE [LARGE SCALE GENOMIC DNA]</scope>
    <source>
        <strain evidence="3 4">CECT 8504</strain>
    </source>
</reference>
<dbReference type="AlphaFoldDB" id="A0A2R8C0S6"/>
<evidence type="ECO:0000313" key="3">
    <source>
        <dbReference type="EMBL" id="SPJ25959.1"/>
    </source>
</evidence>
<feature type="region of interest" description="Disordered" evidence="1">
    <location>
        <begin position="244"/>
        <end position="266"/>
    </location>
</feature>
<dbReference type="Proteomes" id="UP000244912">
    <property type="component" value="Unassembled WGS sequence"/>
</dbReference>
<evidence type="ECO:0000313" key="4">
    <source>
        <dbReference type="Proteomes" id="UP000244912"/>
    </source>
</evidence>
<dbReference type="OrthoDB" id="7324591at2"/>
<dbReference type="InterPro" id="IPR011990">
    <property type="entry name" value="TPR-like_helical_dom_sf"/>
</dbReference>
<feature type="chain" id="PRO_5015337380" description="Beta-barrel assembly-enhancing protease" evidence="2">
    <location>
        <begin position="25"/>
        <end position="479"/>
    </location>
</feature>
<accession>A0A2R8C0S6</accession>
<dbReference type="Gene3D" id="1.25.40.10">
    <property type="entry name" value="Tetratricopeptide repeat domain"/>
    <property type="match status" value="1"/>
</dbReference>
<dbReference type="SUPFAM" id="SSF48452">
    <property type="entry name" value="TPR-like"/>
    <property type="match status" value="1"/>
</dbReference>
<gene>
    <name evidence="3" type="ORF">PAA8504_03815</name>
</gene>
<proteinExistence type="predicted"/>